<sequence>MALTSGQAKTRINRIIKGYGARRNLLGRRLTGGKLYEAWILAEVLDSLRIHESLAPAFVGSNMLTLKSSPGPINASYPHFVLMKGSVKEFEVWTDVEFIGQTFTLNPSAPALMPGHYHELDIVVVPAGVTGRPHHDQVAIGVECKNTSFQKHMVRAALGVRRELSMYVGPSSTPFTMWPSATVEAFPPSVLLVYSTDSKILNYSASGDVFSIDFRHNTI</sequence>
<evidence type="ECO:0008006" key="3">
    <source>
        <dbReference type="Google" id="ProtNLM"/>
    </source>
</evidence>
<evidence type="ECO:0000313" key="2">
    <source>
        <dbReference type="Proteomes" id="UP001523216"/>
    </source>
</evidence>
<keyword evidence="2" id="KW-1185">Reference proteome</keyword>
<dbReference type="EMBL" id="JAMQOL010000068">
    <property type="protein sequence ID" value="MCM4083899.1"/>
    <property type="molecule type" value="Genomic_DNA"/>
</dbReference>
<protein>
    <recommendedName>
        <fullName evidence="3">Restriction endonuclease</fullName>
    </recommendedName>
</protein>
<dbReference type="RefSeq" id="WP_251803667.1">
    <property type="nucleotide sequence ID" value="NZ_JAMQOL010000068.1"/>
</dbReference>
<dbReference type="Proteomes" id="UP001523216">
    <property type="component" value="Unassembled WGS sequence"/>
</dbReference>
<gene>
    <name evidence="1" type="ORF">LXN57_40770</name>
</gene>
<reference evidence="1 2" key="1">
    <citation type="submission" date="2022-06" db="EMBL/GenBank/DDBJ databases">
        <title>Actinoplanes abujensis sp. nov., isolated from Nigerian arid soil.</title>
        <authorList>
            <person name="Ding P."/>
        </authorList>
    </citation>
    <scope>NUCLEOTIDE SEQUENCE [LARGE SCALE GENOMIC DNA]</scope>
    <source>
        <strain evidence="2">TRM88002</strain>
    </source>
</reference>
<comment type="caution">
    <text evidence="1">The sequence shown here is derived from an EMBL/GenBank/DDBJ whole genome shotgun (WGS) entry which is preliminary data.</text>
</comment>
<name>A0ABT0YF53_9ACTN</name>
<proteinExistence type="predicted"/>
<accession>A0ABT0YF53</accession>
<evidence type="ECO:0000313" key="1">
    <source>
        <dbReference type="EMBL" id="MCM4083899.1"/>
    </source>
</evidence>
<organism evidence="1 2">
    <name type="scientific">Paractinoplanes hotanensis</name>
    <dbReference type="NCBI Taxonomy" id="2906497"/>
    <lineage>
        <taxon>Bacteria</taxon>
        <taxon>Bacillati</taxon>
        <taxon>Actinomycetota</taxon>
        <taxon>Actinomycetes</taxon>
        <taxon>Micromonosporales</taxon>
        <taxon>Micromonosporaceae</taxon>
        <taxon>Paractinoplanes</taxon>
    </lineage>
</organism>